<feature type="domain" description="Flavin reductase like" evidence="2">
    <location>
        <begin position="1"/>
        <end position="123"/>
    </location>
</feature>
<dbReference type="Pfam" id="PF01613">
    <property type="entry name" value="Flavin_Reduct"/>
    <property type="match status" value="1"/>
</dbReference>
<dbReference type="Proteomes" id="UP001500393">
    <property type="component" value="Unassembled WGS sequence"/>
</dbReference>
<dbReference type="SUPFAM" id="SSF50475">
    <property type="entry name" value="FMN-binding split barrel"/>
    <property type="match status" value="1"/>
</dbReference>
<dbReference type="InterPro" id="IPR012349">
    <property type="entry name" value="Split_barrel_FMN-bd"/>
</dbReference>
<proteinExistence type="predicted"/>
<dbReference type="Gene3D" id="2.30.110.10">
    <property type="entry name" value="Electron Transport, Fmn-binding Protein, Chain A"/>
    <property type="match status" value="1"/>
</dbReference>
<organism evidence="3 4">
    <name type="scientific">Kribbella sancticallisti</name>
    <dbReference type="NCBI Taxonomy" id="460087"/>
    <lineage>
        <taxon>Bacteria</taxon>
        <taxon>Bacillati</taxon>
        <taxon>Actinomycetota</taxon>
        <taxon>Actinomycetes</taxon>
        <taxon>Propionibacteriales</taxon>
        <taxon>Kribbellaceae</taxon>
        <taxon>Kribbella</taxon>
    </lineage>
</organism>
<evidence type="ECO:0000256" key="1">
    <source>
        <dbReference type="ARBA" id="ARBA00023002"/>
    </source>
</evidence>
<keyword evidence="1" id="KW-0560">Oxidoreductase</keyword>
<dbReference type="PANTHER" id="PTHR30466:SF1">
    <property type="entry name" value="FMN REDUCTASE (NADH) RUTF"/>
    <property type="match status" value="1"/>
</dbReference>
<dbReference type="SMART" id="SM00903">
    <property type="entry name" value="Flavin_Reduct"/>
    <property type="match status" value="1"/>
</dbReference>
<name>A0ABN2EL89_9ACTN</name>
<protein>
    <submittedName>
        <fullName evidence="3">Flavin reductase family protein</fullName>
    </submittedName>
</protein>
<dbReference type="InterPro" id="IPR002563">
    <property type="entry name" value="Flavin_Rdtase-like_dom"/>
</dbReference>
<dbReference type="PANTHER" id="PTHR30466">
    <property type="entry name" value="FLAVIN REDUCTASE"/>
    <property type="match status" value="1"/>
</dbReference>
<keyword evidence="4" id="KW-1185">Reference proteome</keyword>
<dbReference type="EMBL" id="BAAAOS010000059">
    <property type="protein sequence ID" value="GAA1610858.1"/>
    <property type="molecule type" value="Genomic_DNA"/>
</dbReference>
<dbReference type="InterPro" id="IPR050268">
    <property type="entry name" value="NADH-dep_flavin_reductase"/>
</dbReference>
<reference evidence="3 4" key="1">
    <citation type="journal article" date="2019" name="Int. J. Syst. Evol. Microbiol.">
        <title>The Global Catalogue of Microorganisms (GCM) 10K type strain sequencing project: providing services to taxonomists for standard genome sequencing and annotation.</title>
        <authorList>
            <consortium name="The Broad Institute Genomics Platform"/>
            <consortium name="The Broad Institute Genome Sequencing Center for Infectious Disease"/>
            <person name="Wu L."/>
            <person name="Ma J."/>
        </authorList>
    </citation>
    <scope>NUCLEOTIDE SEQUENCE [LARGE SCALE GENOMIC DNA]</scope>
    <source>
        <strain evidence="3 4">JCM 14969</strain>
    </source>
</reference>
<gene>
    <name evidence="3" type="ORF">GCM10009789_76580</name>
</gene>
<evidence type="ECO:0000313" key="4">
    <source>
        <dbReference type="Proteomes" id="UP001500393"/>
    </source>
</evidence>
<comment type="caution">
    <text evidence="3">The sequence shown here is derived from an EMBL/GenBank/DDBJ whole genome shotgun (WGS) entry which is preliminary data.</text>
</comment>
<sequence>MTANSFLSVSLDPLLMLVSIAQQATMCQVLEASSSFAVSILAEGQADISNHFAGRRPGLPGTPLATVAAAPEAQVVTGAAAWMVLDKTAMIDAGDHRLFLGAPTVIEASQSAPLVFHGGRYHELREGFDAHLLAFL</sequence>
<evidence type="ECO:0000259" key="2">
    <source>
        <dbReference type="SMART" id="SM00903"/>
    </source>
</evidence>
<evidence type="ECO:0000313" key="3">
    <source>
        <dbReference type="EMBL" id="GAA1610858.1"/>
    </source>
</evidence>
<accession>A0ABN2EL89</accession>